<sequence length="193" mass="20027">MELLVWIVAGYLLGSIPFGLVITRALGLGDLRQIGSGNIGATNVLRTGNKPAALATLLLDSGKGAIAVLLSLAFAGPDVAKWAGLAAFAGHCFPVWLKFKGGKGVATFLGTVLALAWPVGLAACATWLAAAAVSRISSVGALAAAALTPLWMWFLGRPDLVVVGIPLAALIWWRHQANITRILKGEEPKIGKK</sequence>
<evidence type="ECO:0000256" key="2">
    <source>
        <dbReference type="ARBA" id="ARBA00022516"/>
    </source>
</evidence>
<evidence type="ECO:0000256" key="6">
    <source>
        <dbReference type="ARBA" id="ARBA00023098"/>
    </source>
</evidence>
<evidence type="ECO:0000313" key="11">
    <source>
        <dbReference type="EMBL" id="MBS0126357.1"/>
    </source>
</evidence>
<comment type="caution">
    <text evidence="10">Lacks conserved residue(s) required for the propagation of feature annotation.</text>
</comment>
<name>A0A8J7WGG6_9RHOB</name>
<evidence type="ECO:0000256" key="10">
    <source>
        <dbReference type="HAMAP-Rule" id="MF_01043"/>
    </source>
</evidence>
<dbReference type="GO" id="GO:0008654">
    <property type="term" value="P:phospholipid biosynthetic process"/>
    <property type="evidence" value="ECO:0007669"/>
    <property type="project" value="UniProtKB-UniRule"/>
</dbReference>
<dbReference type="PANTHER" id="PTHR30309:SF0">
    <property type="entry name" value="GLYCEROL-3-PHOSPHATE ACYLTRANSFERASE-RELATED"/>
    <property type="match status" value="1"/>
</dbReference>
<gene>
    <name evidence="10 11" type="primary">plsY</name>
    <name evidence="11" type="ORF">KB874_19930</name>
</gene>
<comment type="subcellular location">
    <subcellularLocation>
        <location evidence="10">Cell membrane</location>
        <topology evidence="10">Multi-pass membrane protein</topology>
    </subcellularLocation>
</comment>
<feature type="transmembrane region" description="Helical" evidence="10">
    <location>
        <begin position="104"/>
        <end position="130"/>
    </location>
</feature>
<evidence type="ECO:0000313" key="12">
    <source>
        <dbReference type="Proteomes" id="UP000681356"/>
    </source>
</evidence>
<dbReference type="RefSeq" id="WP_212538322.1">
    <property type="nucleotide sequence ID" value="NZ_JAGTUU010000009.1"/>
</dbReference>
<keyword evidence="5 10" id="KW-1133">Transmembrane helix</keyword>
<evidence type="ECO:0000256" key="1">
    <source>
        <dbReference type="ARBA" id="ARBA00022475"/>
    </source>
</evidence>
<keyword evidence="8 10" id="KW-0594">Phospholipid biosynthesis</keyword>
<dbReference type="Pfam" id="PF02660">
    <property type="entry name" value="G3P_acyltransf"/>
    <property type="match status" value="1"/>
</dbReference>
<dbReference type="NCBIfam" id="TIGR00023">
    <property type="entry name" value="glycerol-3-phosphate 1-O-acyltransferase PlsY"/>
    <property type="match status" value="1"/>
</dbReference>
<keyword evidence="3 10" id="KW-0808">Transferase</keyword>
<dbReference type="GO" id="GO:0043772">
    <property type="term" value="F:acyl-phosphate glycerol-3-phosphate acyltransferase activity"/>
    <property type="evidence" value="ECO:0007669"/>
    <property type="project" value="UniProtKB-UniRule"/>
</dbReference>
<dbReference type="EC" id="2.3.1.275" evidence="10"/>
<organism evidence="11 12">
    <name type="scientific">Thetidibacter halocola</name>
    <dbReference type="NCBI Taxonomy" id="2827239"/>
    <lineage>
        <taxon>Bacteria</taxon>
        <taxon>Pseudomonadati</taxon>
        <taxon>Pseudomonadota</taxon>
        <taxon>Alphaproteobacteria</taxon>
        <taxon>Rhodobacterales</taxon>
        <taxon>Roseobacteraceae</taxon>
        <taxon>Thetidibacter</taxon>
    </lineage>
</organism>
<comment type="similarity">
    <text evidence="10">Belongs to the PlsY family.</text>
</comment>
<keyword evidence="12" id="KW-1185">Reference proteome</keyword>
<feature type="transmembrane region" description="Helical" evidence="10">
    <location>
        <begin position="150"/>
        <end position="173"/>
    </location>
</feature>
<evidence type="ECO:0000256" key="3">
    <source>
        <dbReference type="ARBA" id="ARBA00022679"/>
    </source>
</evidence>
<dbReference type="Proteomes" id="UP000681356">
    <property type="component" value="Unassembled WGS sequence"/>
</dbReference>
<comment type="pathway">
    <text evidence="10">Lipid metabolism; phospholipid metabolism.</text>
</comment>
<dbReference type="PANTHER" id="PTHR30309">
    <property type="entry name" value="INNER MEMBRANE PROTEIN YGIH"/>
    <property type="match status" value="1"/>
</dbReference>
<dbReference type="InterPro" id="IPR003811">
    <property type="entry name" value="G3P_acylTferase_PlsY"/>
</dbReference>
<evidence type="ECO:0000256" key="8">
    <source>
        <dbReference type="ARBA" id="ARBA00023209"/>
    </source>
</evidence>
<evidence type="ECO:0000256" key="4">
    <source>
        <dbReference type="ARBA" id="ARBA00022692"/>
    </source>
</evidence>
<dbReference type="EMBL" id="JAGTUU010000009">
    <property type="protein sequence ID" value="MBS0126357.1"/>
    <property type="molecule type" value="Genomic_DNA"/>
</dbReference>
<dbReference type="GO" id="GO:0005886">
    <property type="term" value="C:plasma membrane"/>
    <property type="evidence" value="ECO:0007669"/>
    <property type="project" value="UniProtKB-SubCell"/>
</dbReference>
<keyword evidence="4 10" id="KW-0812">Transmembrane</keyword>
<dbReference type="SMART" id="SM01207">
    <property type="entry name" value="G3P_acyltransf"/>
    <property type="match status" value="1"/>
</dbReference>
<keyword evidence="11" id="KW-0012">Acyltransferase</keyword>
<keyword evidence="1 10" id="KW-1003">Cell membrane</keyword>
<comment type="subunit">
    <text evidence="10">Probably interacts with PlsX.</text>
</comment>
<keyword evidence="6 10" id="KW-0443">Lipid metabolism</keyword>
<protein>
    <recommendedName>
        <fullName evidence="10">Glycerol-3-phosphate acyltransferase</fullName>
    </recommendedName>
    <alternativeName>
        <fullName evidence="10">Acyl-PO4 G3P acyltransferase</fullName>
    </alternativeName>
    <alternativeName>
        <fullName evidence="10">Acyl-phosphate--glycerol-3-phosphate acyltransferase</fullName>
    </alternativeName>
    <alternativeName>
        <fullName evidence="10">G3P acyltransferase</fullName>
        <shortName evidence="10">GPAT</shortName>
        <ecNumber evidence="10">2.3.1.275</ecNumber>
    </alternativeName>
    <alternativeName>
        <fullName evidence="10">Lysophosphatidic acid synthase</fullName>
        <shortName evidence="10">LPA synthase</shortName>
    </alternativeName>
</protein>
<reference evidence="11" key="1">
    <citation type="submission" date="2021-04" db="EMBL/GenBank/DDBJ databases">
        <authorList>
            <person name="Yoon J."/>
        </authorList>
    </citation>
    <scope>NUCLEOTIDE SEQUENCE</scope>
    <source>
        <strain evidence="11">KMU-90</strain>
    </source>
</reference>
<dbReference type="HAMAP" id="MF_01043">
    <property type="entry name" value="PlsY"/>
    <property type="match status" value="1"/>
</dbReference>
<comment type="function">
    <text evidence="10">Catalyzes the transfer of an acyl group from acyl-phosphate (acyl-PO(4)) to glycerol-3-phosphate (G3P) to form lysophosphatidic acid (LPA). This enzyme utilizes acyl-phosphate as fatty acyl donor, but not acyl-CoA or acyl-ACP.</text>
</comment>
<comment type="catalytic activity">
    <reaction evidence="10">
        <text>an acyl phosphate + sn-glycerol 3-phosphate = a 1-acyl-sn-glycero-3-phosphate + phosphate</text>
        <dbReference type="Rhea" id="RHEA:34075"/>
        <dbReference type="ChEBI" id="CHEBI:43474"/>
        <dbReference type="ChEBI" id="CHEBI:57597"/>
        <dbReference type="ChEBI" id="CHEBI:57970"/>
        <dbReference type="ChEBI" id="CHEBI:59918"/>
        <dbReference type="EC" id="2.3.1.275"/>
    </reaction>
</comment>
<feature type="transmembrane region" description="Helical" evidence="10">
    <location>
        <begin position="6"/>
        <end position="31"/>
    </location>
</feature>
<proteinExistence type="inferred from homology"/>
<keyword evidence="7 10" id="KW-0472">Membrane</keyword>
<dbReference type="AlphaFoldDB" id="A0A8J7WGG6"/>
<evidence type="ECO:0000256" key="5">
    <source>
        <dbReference type="ARBA" id="ARBA00022989"/>
    </source>
</evidence>
<comment type="caution">
    <text evidence="11">The sequence shown here is derived from an EMBL/GenBank/DDBJ whole genome shotgun (WGS) entry which is preliminary data.</text>
</comment>
<dbReference type="UniPathway" id="UPA00085"/>
<evidence type="ECO:0000256" key="9">
    <source>
        <dbReference type="ARBA" id="ARBA00023264"/>
    </source>
</evidence>
<evidence type="ECO:0000256" key="7">
    <source>
        <dbReference type="ARBA" id="ARBA00023136"/>
    </source>
</evidence>
<keyword evidence="9 10" id="KW-1208">Phospholipid metabolism</keyword>
<accession>A0A8J7WGG6</accession>
<keyword evidence="2 10" id="KW-0444">Lipid biosynthesis</keyword>